<keyword evidence="12" id="KW-1185">Reference proteome</keyword>
<comment type="function">
    <text evidence="1">Required for nicotinamide riboside transport across the inner membrane.</text>
</comment>
<dbReference type="InterPro" id="IPR006419">
    <property type="entry name" value="NMN_transpt_PnuC"/>
</dbReference>
<evidence type="ECO:0000256" key="6">
    <source>
        <dbReference type="ARBA" id="ARBA00022475"/>
    </source>
</evidence>
<keyword evidence="6" id="KW-1003">Cell membrane</keyword>
<name>A0ABY6GM25_9PROT</name>
<dbReference type="RefSeq" id="WP_319807518.1">
    <property type="nucleotide sequence ID" value="NZ_CP107052.1"/>
</dbReference>
<evidence type="ECO:0000256" key="1">
    <source>
        <dbReference type="ARBA" id="ARBA00002672"/>
    </source>
</evidence>
<evidence type="ECO:0000256" key="7">
    <source>
        <dbReference type="ARBA" id="ARBA00022692"/>
    </source>
</evidence>
<evidence type="ECO:0000256" key="5">
    <source>
        <dbReference type="ARBA" id="ARBA00022448"/>
    </source>
</evidence>
<evidence type="ECO:0000256" key="9">
    <source>
        <dbReference type="ARBA" id="ARBA00023136"/>
    </source>
</evidence>
<evidence type="ECO:0000313" key="11">
    <source>
        <dbReference type="EMBL" id="UYH51923.1"/>
    </source>
</evidence>
<keyword evidence="8 10" id="KW-1133">Transmembrane helix</keyword>
<feature type="transmembrane region" description="Helical" evidence="10">
    <location>
        <begin position="50"/>
        <end position="67"/>
    </location>
</feature>
<feature type="transmembrane region" description="Helical" evidence="10">
    <location>
        <begin position="159"/>
        <end position="178"/>
    </location>
</feature>
<dbReference type="NCBIfam" id="TIGR01528">
    <property type="entry name" value="NMN_trans_PnuC"/>
    <property type="match status" value="1"/>
</dbReference>
<evidence type="ECO:0000256" key="10">
    <source>
        <dbReference type="SAM" id="Phobius"/>
    </source>
</evidence>
<dbReference type="Proteomes" id="UP001163831">
    <property type="component" value="Chromosome"/>
</dbReference>
<comment type="similarity">
    <text evidence="3">Belongs to the nicotinamide ribonucleoside (NR) uptake permease (TC 4.B.1) family.</text>
</comment>
<comment type="subcellular location">
    <subcellularLocation>
        <location evidence="2">Cell membrane</location>
        <topology evidence="2">Multi-pass membrane protein</topology>
    </subcellularLocation>
</comment>
<organism evidence="11 12">
    <name type="scientific">Candidatus Kirkpatrickella diaphorinae</name>
    <dbReference type="NCBI Taxonomy" id="2984322"/>
    <lineage>
        <taxon>Bacteria</taxon>
        <taxon>Pseudomonadati</taxon>
        <taxon>Pseudomonadota</taxon>
        <taxon>Alphaproteobacteria</taxon>
        <taxon>Acetobacterales</taxon>
        <taxon>Acetobacteraceae</taxon>
        <taxon>Candidatus Kirkpatrickella</taxon>
    </lineage>
</organism>
<dbReference type="EMBL" id="CP107052">
    <property type="protein sequence ID" value="UYH51923.1"/>
    <property type="molecule type" value="Genomic_DNA"/>
</dbReference>
<feature type="transmembrane region" description="Helical" evidence="10">
    <location>
        <begin position="83"/>
        <end position="105"/>
    </location>
</feature>
<evidence type="ECO:0000313" key="12">
    <source>
        <dbReference type="Proteomes" id="UP001163831"/>
    </source>
</evidence>
<gene>
    <name evidence="11" type="primary">pnuC</name>
    <name evidence="11" type="ORF">N5W20_03435</name>
</gene>
<evidence type="ECO:0000256" key="2">
    <source>
        <dbReference type="ARBA" id="ARBA00004651"/>
    </source>
</evidence>
<dbReference type="PANTHER" id="PTHR36122">
    <property type="entry name" value="NICOTINAMIDE RIBOSIDE TRANSPORTER PNUC"/>
    <property type="match status" value="1"/>
</dbReference>
<feature type="transmembrane region" description="Helical" evidence="10">
    <location>
        <begin position="136"/>
        <end position="153"/>
    </location>
</feature>
<proteinExistence type="inferred from homology"/>
<dbReference type="Pfam" id="PF04973">
    <property type="entry name" value="NMN_transporter"/>
    <property type="match status" value="1"/>
</dbReference>
<sequence>MSPIESAGVLLSAGGVFLETQRVVLCWPINIMAAGCYFYIFGEQHLYADAALQLLFISLSLYGWVMWRRKPPIASGPTPARRWFIVQCCGMLFAGRLLGVALSRWSSDPAPYADAMLTASSILATYWMAQRLRQAWLVWIITNGAYVVLFLSRGLDATAALYGGFMLLAIYGWFKWGFNRDVAT</sequence>
<keyword evidence="5" id="KW-0813">Transport</keyword>
<evidence type="ECO:0000256" key="3">
    <source>
        <dbReference type="ARBA" id="ARBA00006669"/>
    </source>
</evidence>
<keyword evidence="7 10" id="KW-0812">Transmembrane</keyword>
<keyword evidence="9 10" id="KW-0472">Membrane</keyword>
<protein>
    <recommendedName>
        <fullName evidence="4">Nicotinamide riboside transporter PnuC</fullName>
    </recommendedName>
</protein>
<evidence type="ECO:0000256" key="4">
    <source>
        <dbReference type="ARBA" id="ARBA00017522"/>
    </source>
</evidence>
<reference evidence="11" key="1">
    <citation type="submission" date="2022-10" db="EMBL/GenBank/DDBJ databases">
        <title>Candidatus Kirkpatrella diaphorinas gen. nov., sp. nov., an uncultured endosymbiont identified in a population of Diaphorina citri from Hawaii.</title>
        <authorList>
            <person name="Henry E.M."/>
            <person name="Carlson C.R."/>
            <person name="Kuo Y.-W."/>
        </authorList>
    </citation>
    <scope>NUCLEOTIDE SEQUENCE</scope>
    <source>
        <strain evidence="11">CADCRV1</strain>
    </source>
</reference>
<evidence type="ECO:0000256" key="8">
    <source>
        <dbReference type="ARBA" id="ARBA00022989"/>
    </source>
</evidence>
<accession>A0ABY6GM25</accession>
<dbReference type="PANTHER" id="PTHR36122:SF2">
    <property type="entry name" value="NICOTINAMIDE RIBOSIDE TRANSPORTER PNUC"/>
    <property type="match status" value="1"/>
</dbReference>